<dbReference type="Proteomes" id="UP001162992">
    <property type="component" value="Chromosome 10"/>
</dbReference>
<accession>A0ACC2CKQ2</accession>
<gene>
    <name evidence="1" type="ORF">O6H91_10G110800</name>
</gene>
<comment type="caution">
    <text evidence="1">The sequence shown here is derived from an EMBL/GenBank/DDBJ whole genome shotgun (WGS) entry which is preliminary data.</text>
</comment>
<protein>
    <submittedName>
        <fullName evidence="1">Uncharacterized protein</fullName>
    </submittedName>
</protein>
<keyword evidence="2" id="KW-1185">Reference proteome</keyword>
<evidence type="ECO:0000313" key="1">
    <source>
        <dbReference type="EMBL" id="KAJ7542540.1"/>
    </source>
</evidence>
<proteinExistence type="predicted"/>
<dbReference type="EMBL" id="CM055101">
    <property type="protein sequence ID" value="KAJ7542540.1"/>
    <property type="molecule type" value="Genomic_DNA"/>
</dbReference>
<name>A0ACC2CKQ2_DIPCM</name>
<evidence type="ECO:0000313" key="2">
    <source>
        <dbReference type="Proteomes" id="UP001162992"/>
    </source>
</evidence>
<organism evidence="1 2">
    <name type="scientific">Diphasiastrum complanatum</name>
    <name type="common">Issler's clubmoss</name>
    <name type="synonym">Lycopodium complanatum</name>
    <dbReference type="NCBI Taxonomy" id="34168"/>
    <lineage>
        <taxon>Eukaryota</taxon>
        <taxon>Viridiplantae</taxon>
        <taxon>Streptophyta</taxon>
        <taxon>Embryophyta</taxon>
        <taxon>Tracheophyta</taxon>
        <taxon>Lycopodiopsida</taxon>
        <taxon>Lycopodiales</taxon>
        <taxon>Lycopodiaceae</taxon>
        <taxon>Lycopodioideae</taxon>
        <taxon>Diphasiastrum</taxon>
    </lineage>
</organism>
<reference evidence="2" key="1">
    <citation type="journal article" date="2024" name="Proc. Natl. Acad. Sci. U.S.A.">
        <title>Extraordinary preservation of gene collinearity over three hundred million years revealed in homosporous lycophytes.</title>
        <authorList>
            <person name="Li C."/>
            <person name="Wickell D."/>
            <person name="Kuo L.Y."/>
            <person name="Chen X."/>
            <person name="Nie B."/>
            <person name="Liao X."/>
            <person name="Peng D."/>
            <person name="Ji J."/>
            <person name="Jenkins J."/>
            <person name="Williams M."/>
            <person name="Shu S."/>
            <person name="Plott C."/>
            <person name="Barry K."/>
            <person name="Rajasekar S."/>
            <person name="Grimwood J."/>
            <person name="Han X."/>
            <person name="Sun S."/>
            <person name="Hou Z."/>
            <person name="He W."/>
            <person name="Dai G."/>
            <person name="Sun C."/>
            <person name="Schmutz J."/>
            <person name="Leebens-Mack J.H."/>
            <person name="Li F.W."/>
            <person name="Wang L."/>
        </authorList>
    </citation>
    <scope>NUCLEOTIDE SEQUENCE [LARGE SCALE GENOMIC DNA]</scope>
    <source>
        <strain evidence="2">cv. PW_Plant_1</strain>
    </source>
</reference>
<sequence length="156" mass="16934">MVTLQAFSPALPSMAHHSISSSCSSSINPGCMEKFSCSSQRSGRSCSTAPLCTTTTIVCRFGRRTVEEESCSSRRDIVKGVVGVVITATTLIMDGFAQAVSTSRRALRYEQIPESEYKTLPNGLKYYDLKVGTGATAVKGSRVAVYMQLPNPNFYR</sequence>